<evidence type="ECO:0000259" key="3">
    <source>
        <dbReference type="Pfam" id="PF07811"/>
    </source>
</evidence>
<feature type="region of interest" description="Disordered" evidence="1">
    <location>
        <begin position="124"/>
        <end position="145"/>
    </location>
</feature>
<reference evidence="4" key="1">
    <citation type="submission" date="2022-08" db="EMBL/GenBank/DDBJ databases">
        <authorList>
            <person name="Somphong A."/>
            <person name="Phongsopitanun W."/>
        </authorList>
    </citation>
    <scope>NUCLEOTIDE SEQUENCE</scope>
    <source>
        <strain evidence="4">LP05-1</strain>
    </source>
</reference>
<keyword evidence="5" id="KW-1185">Reference proteome</keyword>
<evidence type="ECO:0000256" key="1">
    <source>
        <dbReference type="SAM" id="MobiDB-lite"/>
    </source>
</evidence>
<feature type="transmembrane region" description="Helical" evidence="2">
    <location>
        <begin position="83"/>
        <end position="107"/>
    </location>
</feature>
<accession>A0ABT2CAY0</accession>
<keyword evidence="2" id="KW-1133">Transmembrane helix</keyword>
<evidence type="ECO:0000256" key="2">
    <source>
        <dbReference type="SAM" id="Phobius"/>
    </source>
</evidence>
<evidence type="ECO:0000313" key="5">
    <source>
        <dbReference type="Proteomes" id="UP001431313"/>
    </source>
</evidence>
<name>A0ABT2CAY0_9ACTN</name>
<organism evidence="4 5">
    <name type="scientific">Streptomyces pyxinae</name>
    <dbReference type="NCBI Taxonomy" id="2970734"/>
    <lineage>
        <taxon>Bacteria</taxon>
        <taxon>Bacillati</taxon>
        <taxon>Actinomycetota</taxon>
        <taxon>Actinomycetes</taxon>
        <taxon>Kitasatosporales</taxon>
        <taxon>Streptomycetaceae</taxon>
        <taxon>Streptomyces</taxon>
    </lineage>
</organism>
<proteinExistence type="predicted"/>
<feature type="compositionally biased region" description="Basic and acidic residues" evidence="1">
    <location>
        <begin position="28"/>
        <end position="52"/>
    </location>
</feature>
<sequence length="188" mass="20283">MSAPPQTEPTPGSRTRHAPDRAGWPAPGRDRTGYRHGLRNPDRPRARHRDPNGTRARHRDLHDRSPDRAGRAASDRGQVAIEYLGFLPLLLLVGLLAIQLGAAAYAANQAGTGARAAARMAATDRPETSPEQAGRSAMGGWFARNSDFSPSEGARDVTYTARVRIPVIVPGLDWGPVERSATMPLPSR</sequence>
<dbReference type="RefSeq" id="WP_258785253.1">
    <property type="nucleotide sequence ID" value="NZ_JANUGQ010000001.1"/>
</dbReference>
<keyword evidence="2" id="KW-0812">Transmembrane</keyword>
<evidence type="ECO:0000313" key="4">
    <source>
        <dbReference type="EMBL" id="MCS0634521.1"/>
    </source>
</evidence>
<feature type="domain" description="TadE-like" evidence="3">
    <location>
        <begin position="77"/>
        <end position="119"/>
    </location>
</feature>
<dbReference type="Pfam" id="PF07811">
    <property type="entry name" value="TadE"/>
    <property type="match status" value="1"/>
</dbReference>
<dbReference type="Proteomes" id="UP001431313">
    <property type="component" value="Unassembled WGS sequence"/>
</dbReference>
<protein>
    <submittedName>
        <fullName evidence="4">Pilus assembly protein</fullName>
    </submittedName>
</protein>
<comment type="caution">
    <text evidence="4">The sequence shown here is derived from an EMBL/GenBank/DDBJ whole genome shotgun (WGS) entry which is preliminary data.</text>
</comment>
<dbReference type="InterPro" id="IPR012495">
    <property type="entry name" value="TadE-like_dom"/>
</dbReference>
<gene>
    <name evidence="4" type="ORF">NX801_02345</name>
</gene>
<keyword evidence="2" id="KW-0472">Membrane</keyword>
<feature type="compositionally biased region" description="Basic and acidic residues" evidence="1">
    <location>
        <begin position="60"/>
        <end position="74"/>
    </location>
</feature>
<dbReference type="EMBL" id="JANUGQ010000001">
    <property type="protein sequence ID" value="MCS0634521.1"/>
    <property type="molecule type" value="Genomic_DNA"/>
</dbReference>
<feature type="region of interest" description="Disordered" evidence="1">
    <location>
        <begin position="1"/>
        <end position="74"/>
    </location>
</feature>